<name>A0A814BZQ3_9BILA</name>
<dbReference type="AlphaFoldDB" id="A0A814BZQ3"/>
<feature type="compositionally biased region" description="Polar residues" evidence="1">
    <location>
        <begin position="51"/>
        <end position="60"/>
    </location>
</feature>
<accession>A0A814BZQ3</accession>
<protein>
    <submittedName>
        <fullName evidence="2">Uncharacterized protein</fullName>
    </submittedName>
</protein>
<dbReference type="Proteomes" id="UP000663854">
    <property type="component" value="Unassembled WGS sequence"/>
</dbReference>
<feature type="region of interest" description="Disordered" evidence="1">
    <location>
        <begin position="18"/>
        <end position="80"/>
    </location>
</feature>
<evidence type="ECO:0000313" key="3">
    <source>
        <dbReference type="Proteomes" id="UP000663854"/>
    </source>
</evidence>
<sequence length="204" mass="23447">MSLHTYILKSAIETKKRKSIPMTDTSNQQIDSSLSSNDSNNNNNNNNNSIEIPSTTLSNRRSQRRRTNAQSQMRSSSLTTTILKENGCTNECSLETTKENDNQKQEKCSTPVYIDKLVFKTSKLNPKSSYWTVTDRQAEWYKLTIPVNQSTNNNSNNTKESSLTASYRLLPNILERKKSNSNMNDQNDELMYVNDKINFFCKLY</sequence>
<feature type="compositionally biased region" description="Low complexity" evidence="1">
    <location>
        <begin position="26"/>
        <end position="50"/>
    </location>
</feature>
<comment type="caution">
    <text evidence="2">The sequence shown here is derived from an EMBL/GenBank/DDBJ whole genome shotgun (WGS) entry which is preliminary data.</text>
</comment>
<evidence type="ECO:0000256" key="1">
    <source>
        <dbReference type="SAM" id="MobiDB-lite"/>
    </source>
</evidence>
<gene>
    <name evidence="2" type="ORF">PYM288_LOCUS11161</name>
</gene>
<feature type="compositionally biased region" description="Polar residues" evidence="1">
    <location>
        <begin position="68"/>
        <end position="80"/>
    </location>
</feature>
<proteinExistence type="predicted"/>
<dbReference type="EMBL" id="CAJNOH010000184">
    <property type="protein sequence ID" value="CAF0933072.1"/>
    <property type="molecule type" value="Genomic_DNA"/>
</dbReference>
<reference evidence="2" key="1">
    <citation type="submission" date="2021-02" db="EMBL/GenBank/DDBJ databases">
        <authorList>
            <person name="Nowell W R."/>
        </authorList>
    </citation>
    <scope>NUCLEOTIDE SEQUENCE</scope>
</reference>
<organism evidence="2 3">
    <name type="scientific">Rotaria sordida</name>
    <dbReference type="NCBI Taxonomy" id="392033"/>
    <lineage>
        <taxon>Eukaryota</taxon>
        <taxon>Metazoa</taxon>
        <taxon>Spiralia</taxon>
        <taxon>Gnathifera</taxon>
        <taxon>Rotifera</taxon>
        <taxon>Eurotatoria</taxon>
        <taxon>Bdelloidea</taxon>
        <taxon>Philodinida</taxon>
        <taxon>Philodinidae</taxon>
        <taxon>Rotaria</taxon>
    </lineage>
</organism>
<evidence type="ECO:0000313" key="2">
    <source>
        <dbReference type="EMBL" id="CAF0933072.1"/>
    </source>
</evidence>